<evidence type="ECO:0000256" key="6">
    <source>
        <dbReference type="ARBA" id="ARBA00023002"/>
    </source>
</evidence>
<evidence type="ECO:0000313" key="13">
    <source>
        <dbReference type="Proteomes" id="UP000433876"/>
    </source>
</evidence>
<dbReference type="Proteomes" id="UP000433876">
    <property type="component" value="Unassembled WGS sequence"/>
</dbReference>
<dbReference type="InterPro" id="IPR017972">
    <property type="entry name" value="Cyt_P450_CS"/>
</dbReference>
<evidence type="ECO:0000256" key="9">
    <source>
        <dbReference type="PIRSR" id="PIRSR602401-1"/>
    </source>
</evidence>
<dbReference type="InterPro" id="IPR050121">
    <property type="entry name" value="Cytochrome_P450_monoxygenase"/>
</dbReference>
<dbReference type="GO" id="GO:0004497">
    <property type="term" value="F:monooxygenase activity"/>
    <property type="evidence" value="ECO:0007669"/>
    <property type="project" value="UniProtKB-KW"/>
</dbReference>
<dbReference type="EMBL" id="NMPR01000043">
    <property type="protein sequence ID" value="KAA8633068.1"/>
    <property type="molecule type" value="Genomic_DNA"/>
</dbReference>
<dbReference type="PRINTS" id="PR00463">
    <property type="entry name" value="EP450I"/>
</dbReference>
<dbReference type="SUPFAM" id="SSF48264">
    <property type="entry name" value="Cytochrome P450"/>
    <property type="match status" value="1"/>
</dbReference>
<feature type="binding site" description="axial binding residue" evidence="9">
    <location>
        <position position="462"/>
    </location>
    <ligand>
        <name>heme</name>
        <dbReference type="ChEBI" id="CHEBI:30413"/>
    </ligand>
    <ligandPart>
        <name>Fe</name>
        <dbReference type="ChEBI" id="CHEBI:18248"/>
    </ligandPart>
</feature>
<dbReference type="PRINTS" id="PR00385">
    <property type="entry name" value="P450"/>
</dbReference>
<gene>
    <name evidence="12" type="ORF">SMACR_01414</name>
</gene>
<keyword evidence="8" id="KW-0045">Antibiotic biosynthesis</keyword>
<dbReference type="AlphaFoldDB" id="A0A8S8ZUC7"/>
<comment type="similarity">
    <text evidence="3 10">Belongs to the cytochrome P450 family.</text>
</comment>
<dbReference type="PANTHER" id="PTHR24305">
    <property type="entry name" value="CYTOCHROME P450"/>
    <property type="match status" value="1"/>
</dbReference>
<keyword evidence="4 9" id="KW-0349">Heme</keyword>
<evidence type="ECO:0000256" key="2">
    <source>
        <dbReference type="ARBA" id="ARBA00004792"/>
    </source>
</evidence>
<evidence type="ECO:0000256" key="1">
    <source>
        <dbReference type="ARBA" id="ARBA00001971"/>
    </source>
</evidence>
<comment type="pathway">
    <text evidence="2">Antibiotic biosynthesis.</text>
</comment>
<keyword evidence="5 9" id="KW-0479">Metal-binding</keyword>
<dbReference type="Pfam" id="PF00067">
    <property type="entry name" value="p450"/>
    <property type="match status" value="1"/>
</dbReference>
<dbReference type="InterPro" id="IPR036396">
    <property type="entry name" value="Cyt_P450_sf"/>
</dbReference>
<comment type="caution">
    <text evidence="12">The sequence shown here is derived from an EMBL/GenBank/DDBJ whole genome shotgun (WGS) entry which is preliminary data.</text>
</comment>
<dbReference type="PROSITE" id="PS00086">
    <property type="entry name" value="CYTOCHROME_P450"/>
    <property type="match status" value="1"/>
</dbReference>
<reference evidence="12 13" key="1">
    <citation type="submission" date="2017-07" db="EMBL/GenBank/DDBJ databases">
        <title>Genome sequence of the Sordaria macrospora wild type strain R19027.</title>
        <authorList>
            <person name="Nowrousian M."/>
            <person name="Teichert I."/>
            <person name="Kueck U."/>
        </authorList>
    </citation>
    <scope>NUCLEOTIDE SEQUENCE [LARGE SCALE GENOMIC DNA]</scope>
    <source>
        <strain evidence="12 13">R19027</strain>
        <tissue evidence="12">Mycelium</tissue>
    </source>
</reference>
<dbReference type="InterPro" id="IPR001128">
    <property type="entry name" value="Cyt_P450"/>
</dbReference>
<dbReference type="Gene3D" id="1.10.630.10">
    <property type="entry name" value="Cytochrome P450"/>
    <property type="match status" value="1"/>
</dbReference>
<evidence type="ECO:0000256" key="3">
    <source>
        <dbReference type="ARBA" id="ARBA00010617"/>
    </source>
</evidence>
<keyword evidence="7 9" id="KW-0408">Iron</keyword>
<evidence type="ECO:0000256" key="4">
    <source>
        <dbReference type="ARBA" id="ARBA00022617"/>
    </source>
</evidence>
<keyword evidence="11" id="KW-0472">Membrane</keyword>
<keyword evidence="10" id="KW-0503">Monooxygenase</keyword>
<evidence type="ECO:0008006" key="14">
    <source>
        <dbReference type="Google" id="ProtNLM"/>
    </source>
</evidence>
<keyword evidence="6 10" id="KW-0560">Oxidoreductase</keyword>
<dbReference type="GO" id="GO:0020037">
    <property type="term" value="F:heme binding"/>
    <property type="evidence" value="ECO:0007669"/>
    <property type="project" value="InterPro"/>
</dbReference>
<dbReference type="GO" id="GO:0016705">
    <property type="term" value="F:oxidoreductase activity, acting on paired donors, with incorporation or reduction of molecular oxygen"/>
    <property type="evidence" value="ECO:0007669"/>
    <property type="project" value="InterPro"/>
</dbReference>
<keyword evidence="11" id="KW-0812">Transmembrane</keyword>
<evidence type="ECO:0000256" key="8">
    <source>
        <dbReference type="ARBA" id="ARBA00023194"/>
    </source>
</evidence>
<name>A0A8S8ZUC7_SORMA</name>
<dbReference type="InterPro" id="IPR002401">
    <property type="entry name" value="Cyt_P450_E_grp-I"/>
</dbReference>
<dbReference type="VEuPathDB" id="FungiDB:SMAC_01414"/>
<dbReference type="OMA" id="MYVHQLH"/>
<feature type="transmembrane region" description="Helical" evidence="11">
    <location>
        <begin position="25"/>
        <end position="46"/>
    </location>
</feature>
<protein>
    <recommendedName>
        <fullName evidence="14">Cytochrome P450</fullName>
    </recommendedName>
</protein>
<dbReference type="GO" id="GO:0017000">
    <property type="term" value="P:antibiotic biosynthetic process"/>
    <property type="evidence" value="ECO:0007669"/>
    <property type="project" value="UniProtKB-KW"/>
</dbReference>
<evidence type="ECO:0000313" key="12">
    <source>
        <dbReference type="EMBL" id="KAA8633068.1"/>
    </source>
</evidence>
<sequence length="518" mass="58826">MDTITKDFTAVIPFREISLPPLGSLASNILLFSLTVIAILLVPSIYQGLTCPLGHIPGPWYTRFTDWVLTYKWAVGQRSFYVHELHKKYGPVVRITPDEVDICDVAAKQIIYTTKEKFIKSPWYQGLVGISGDNIFTTQNVDAHRRYRRLLSGPLSETSLKTVEPVIRERADLAMQRIDEDIKAKGFVDVYKWTMFMATDIIGELAFGESFRCLEHGEVTQYIKDLSSIATADAFRTTFPKIVGFIQKHRIPTPIEGINNAVTVGNNLRTYAEQSLQRYHKLVEADPYQVKPMLFTKVIKAGEEDNLTFDEIVDNARSYIIAGSDTTAHSLTYLFWSVCKNRKIHARLTEELRTKLPRDDHEITDEHLRDLPYLNCVIEETLRLWSAAPSALPRSVPAEGATLSGYHLPGSTTVCTQAYSLHRDDKIFKDPEQFIPERWEEGNATKQMKDAFFAFGGGARVCVGLHLARMELRLLTALFFRTYPNAMVSTRDGMCDADMEPLIWFLLSPKGKRCLIEP</sequence>
<dbReference type="CDD" id="cd11059">
    <property type="entry name" value="CYP_fungal"/>
    <property type="match status" value="1"/>
</dbReference>
<evidence type="ECO:0000256" key="11">
    <source>
        <dbReference type="SAM" id="Phobius"/>
    </source>
</evidence>
<dbReference type="PANTHER" id="PTHR24305:SF96">
    <property type="entry name" value="CYTOCHROME P450 MONOOXYGENASE STCB-RELATED"/>
    <property type="match status" value="1"/>
</dbReference>
<dbReference type="GO" id="GO:0005506">
    <property type="term" value="F:iron ion binding"/>
    <property type="evidence" value="ECO:0007669"/>
    <property type="project" value="InterPro"/>
</dbReference>
<organism evidence="12 13">
    <name type="scientific">Sordaria macrospora</name>
    <dbReference type="NCBI Taxonomy" id="5147"/>
    <lineage>
        <taxon>Eukaryota</taxon>
        <taxon>Fungi</taxon>
        <taxon>Dikarya</taxon>
        <taxon>Ascomycota</taxon>
        <taxon>Pezizomycotina</taxon>
        <taxon>Sordariomycetes</taxon>
        <taxon>Sordariomycetidae</taxon>
        <taxon>Sordariales</taxon>
        <taxon>Sordariaceae</taxon>
        <taxon>Sordaria</taxon>
    </lineage>
</organism>
<evidence type="ECO:0000256" key="10">
    <source>
        <dbReference type="RuleBase" id="RU000461"/>
    </source>
</evidence>
<comment type="cofactor">
    <cofactor evidence="1 9">
        <name>heme</name>
        <dbReference type="ChEBI" id="CHEBI:30413"/>
    </cofactor>
</comment>
<keyword evidence="11" id="KW-1133">Transmembrane helix</keyword>
<evidence type="ECO:0000256" key="5">
    <source>
        <dbReference type="ARBA" id="ARBA00022723"/>
    </source>
</evidence>
<accession>A0A8S8ZUC7</accession>
<proteinExistence type="inferred from homology"/>
<evidence type="ECO:0000256" key="7">
    <source>
        <dbReference type="ARBA" id="ARBA00023004"/>
    </source>
</evidence>